<feature type="compositionally biased region" description="Basic and acidic residues" evidence="1">
    <location>
        <begin position="65"/>
        <end position="74"/>
    </location>
</feature>
<sequence>MKVKVELVVIIETTIQDGVAAGGIDAGIVDALDLQYEVKDFYKVHIEDDPYVPEEDWSSQMSKVCGEDNKDKNNHVKQSMESQQQ</sequence>
<gene>
    <name evidence="2" type="ORF">OCTVUL_1B020580</name>
</gene>
<organism evidence="2 3">
    <name type="scientific">Octopus vulgaris</name>
    <name type="common">Common octopus</name>
    <dbReference type="NCBI Taxonomy" id="6645"/>
    <lineage>
        <taxon>Eukaryota</taxon>
        <taxon>Metazoa</taxon>
        <taxon>Spiralia</taxon>
        <taxon>Lophotrochozoa</taxon>
        <taxon>Mollusca</taxon>
        <taxon>Cephalopoda</taxon>
        <taxon>Coleoidea</taxon>
        <taxon>Octopodiformes</taxon>
        <taxon>Octopoda</taxon>
        <taxon>Incirrata</taxon>
        <taxon>Octopodidae</taxon>
        <taxon>Octopus</taxon>
    </lineage>
</organism>
<feature type="compositionally biased region" description="Polar residues" evidence="1">
    <location>
        <begin position="76"/>
        <end position="85"/>
    </location>
</feature>
<dbReference type="Proteomes" id="UP001162480">
    <property type="component" value="Chromosome 13"/>
</dbReference>
<evidence type="ECO:0000313" key="3">
    <source>
        <dbReference type="Proteomes" id="UP001162480"/>
    </source>
</evidence>
<proteinExistence type="predicted"/>
<evidence type="ECO:0000256" key="1">
    <source>
        <dbReference type="SAM" id="MobiDB-lite"/>
    </source>
</evidence>
<keyword evidence="3" id="KW-1185">Reference proteome</keyword>
<dbReference type="AlphaFoldDB" id="A0AA36FBW2"/>
<dbReference type="EMBL" id="OX597826">
    <property type="protein sequence ID" value="CAI9731584.1"/>
    <property type="molecule type" value="Genomic_DNA"/>
</dbReference>
<feature type="region of interest" description="Disordered" evidence="1">
    <location>
        <begin position="53"/>
        <end position="85"/>
    </location>
</feature>
<protein>
    <submittedName>
        <fullName evidence="2">Uncharacterized protein</fullName>
    </submittedName>
</protein>
<name>A0AA36FBW2_OCTVU</name>
<accession>A0AA36FBW2</accession>
<reference evidence="2" key="1">
    <citation type="submission" date="2023-08" db="EMBL/GenBank/DDBJ databases">
        <authorList>
            <person name="Alioto T."/>
            <person name="Alioto T."/>
            <person name="Gomez Garrido J."/>
        </authorList>
    </citation>
    <scope>NUCLEOTIDE SEQUENCE</scope>
</reference>
<evidence type="ECO:0000313" key="2">
    <source>
        <dbReference type="EMBL" id="CAI9731584.1"/>
    </source>
</evidence>